<dbReference type="PROSITE" id="PS51194">
    <property type="entry name" value="HELICASE_CTER"/>
    <property type="match status" value="1"/>
</dbReference>
<dbReference type="Pfam" id="PF00271">
    <property type="entry name" value="Helicase_C"/>
    <property type="match status" value="1"/>
</dbReference>
<dbReference type="GO" id="GO:0006289">
    <property type="term" value="P:nucleotide-excision repair"/>
    <property type="evidence" value="ECO:0007669"/>
    <property type="project" value="UniProtKB-UniRule"/>
</dbReference>
<comment type="function">
    <text evidence="13">The UvrABC repair system catalyzes the recognition and processing of DNA lesions. A damage recognition complex composed of 2 UvrA and 2 UvrB subunits scans DNA for abnormalities. Upon binding of the UvrA(2)B(2) complex to a putative damaged site, the DNA wraps around one UvrB monomer. DNA wrap is dependent on ATP binding by UvrB and probably causes local melting of the DNA helix, facilitating insertion of UvrB beta-hairpin between the DNA strands. Then UvrB probes one DNA strand for the presence of a lesion. If a lesion is found the UvrA subunits dissociate and the UvrB-DNA preincision complex is formed. This complex is subsequently bound by UvrC and the second UvrB is released. If no lesion is found, the DNA wraps around the other UvrB subunit that will check the other stand for damage.</text>
</comment>
<gene>
    <name evidence="13 19" type="primary">uvrB</name>
    <name evidence="19" type="ORF">LEP1GSC161_2120</name>
</gene>
<evidence type="ECO:0000256" key="4">
    <source>
        <dbReference type="ARBA" id="ARBA00022741"/>
    </source>
</evidence>
<dbReference type="GO" id="GO:0016887">
    <property type="term" value="F:ATP hydrolysis activity"/>
    <property type="evidence" value="ECO:0007669"/>
    <property type="project" value="InterPro"/>
</dbReference>
<dbReference type="InterPro" id="IPR036876">
    <property type="entry name" value="UVR_dom_sf"/>
</dbReference>
<dbReference type="Gene3D" id="3.40.50.300">
    <property type="entry name" value="P-loop containing nucleotide triphosphate hydrolases"/>
    <property type="match status" value="3"/>
</dbReference>
<evidence type="ECO:0000256" key="7">
    <source>
        <dbReference type="ARBA" id="ARBA00022840"/>
    </source>
</evidence>
<feature type="short sequence motif" description="Beta-hairpin" evidence="13">
    <location>
        <begin position="92"/>
        <end position="115"/>
    </location>
</feature>
<dbReference type="Gene3D" id="4.10.860.10">
    <property type="entry name" value="UVR domain"/>
    <property type="match status" value="1"/>
</dbReference>
<dbReference type="InterPro" id="IPR006935">
    <property type="entry name" value="Helicase/UvrB_N"/>
</dbReference>
<evidence type="ECO:0000313" key="20">
    <source>
        <dbReference type="Proteomes" id="UP000012149"/>
    </source>
</evidence>
<dbReference type="InterPro" id="IPR001943">
    <property type="entry name" value="UVR_dom"/>
</dbReference>
<dbReference type="Pfam" id="PF12344">
    <property type="entry name" value="UvrB"/>
    <property type="match status" value="1"/>
</dbReference>
<evidence type="ECO:0000256" key="14">
    <source>
        <dbReference type="RuleBase" id="RU003587"/>
    </source>
</evidence>
<dbReference type="InterPro" id="IPR001650">
    <property type="entry name" value="Helicase_C-like"/>
</dbReference>
<evidence type="ECO:0000313" key="19">
    <source>
        <dbReference type="EMBL" id="EMO56131.1"/>
    </source>
</evidence>
<keyword evidence="10 13" id="KW-0742">SOS response</keyword>
<dbReference type="EMBL" id="AKWE02000184">
    <property type="protein sequence ID" value="EMO56131.1"/>
    <property type="molecule type" value="Genomic_DNA"/>
</dbReference>
<feature type="coiled-coil region" evidence="15">
    <location>
        <begin position="595"/>
        <end position="648"/>
    </location>
</feature>
<reference evidence="19 20" key="1">
    <citation type="submission" date="2013-01" db="EMBL/GenBank/DDBJ databases">
        <authorList>
            <person name="Harkins D.M."/>
            <person name="Durkin A.S."/>
            <person name="Brinkac L.M."/>
            <person name="Haft D.H."/>
            <person name="Selengut J.D."/>
            <person name="Sanka R."/>
            <person name="DePew J."/>
            <person name="Purushe J."/>
            <person name="Matthias M.A."/>
            <person name="Vinetz J.M."/>
            <person name="Sutton G.G."/>
            <person name="Nierman W.C."/>
            <person name="Fouts D.E."/>
        </authorList>
    </citation>
    <scope>NUCLEOTIDE SEQUENCE [LARGE SCALE GENOMIC DNA]</scope>
    <source>
        <strain evidence="19 20">CBC1416</strain>
    </source>
</reference>
<dbReference type="SUPFAM" id="SSF52540">
    <property type="entry name" value="P-loop containing nucleoside triphosphate hydrolases"/>
    <property type="match status" value="2"/>
</dbReference>
<evidence type="ECO:0000256" key="15">
    <source>
        <dbReference type="SAM" id="Coils"/>
    </source>
</evidence>
<dbReference type="GO" id="GO:0003677">
    <property type="term" value="F:DNA binding"/>
    <property type="evidence" value="ECO:0007669"/>
    <property type="project" value="UniProtKB-UniRule"/>
</dbReference>
<feature type="domain" description="Helicase ATP-binding" evidence="17">
    <location>
        <begin position="26"/>
        <end position="161"/>
    </location>
</feature>
<comment type="caution">
    <text evidence="19">The sequence shown here is derived from an EMBL/GenBank/DDBJ whole genome shotgun (WGS) entry which is preliminary data.</text>
</comment>
<evidence type="ECO:0000256" key="1">
    <source>
        <dbReference type="ARBA" id="ARBA00004496"/>
    </source>
</evidence>
<evidence type="ECO:0000256" key="3">
    <source>
        <dbReference type="ARBA" id="ARBA00022490"/>
    </source>
</evidence>
<dbReference type="InterPro" id="IPR014001">
    <property type="entry name" value="Helicase_ATP-bd"/>
</dbReference>
<comment type="subcellular location">
    <subcellularLocation>
        <location evidence="1 13 14">Cytoplasm</location>
    </subcellularLocation>
</comment>
<evidence type="ECO:0000256" key="2">
    <source>
        <dbReference type="ARBA" id="ARBA00008533"/>
    </source>
</evidence>
<feature type="domain" description="Helicase C-terminal" evidence="18">
    <location>
        <begin position="429"/>
        <end position="591"/>
    </location>
</feature>
<dbReference type="SUPFAM" id="SSF46600">
    <property type="entry name" value="C-terminal UvrC-binding domain of UvrB"/>
    <property type="match status" value="1"/>
</dbReference>
<keyword evidence="19" id="KW-0378">Hydrolase</keyword>
<dbReference type="InterPro" id="IPR004807">
    <property type="entry name" value="UvrB"/>
</dbReference>
<dbReference type="Proteomes" id="UP000012149">
    <property type="component" value="Unassembled WGS sequence"/>
</dbReference>
<dbReference type="InterPro" id="IPR024759">
    <property type="entry name" value="UvrB_YAD/RRR_dom"/>
</dbReference>
<keyword evidence="6 13" id="KW-0228">DNA excision</keyword>
<comment type="similarity">
    <text evidence="2 13 14">Belongs to the UvrB family.</text>
</comment>
<dbReference type="GO" id="GO:0009380">
    <property type="term" value="C:excinuclease repair complex"/>
    <property type="evidence" value="ECO:0007669"/>
    <property type="project" value="InterPro"/>
</dbReference>
<evidence type="ECO:0000256" key="13">
    <source>
        <dbReference type="HAMAP-Rule" id="MF_00204"/>
    </source>
</evidence>
<dbReference type="PROSITE" id="PS50151">
    <property type="entry name" value="UVR"/>
    <property type="match status" value="1"/>
</dbReference>
<keyword evidence="3 13" id="KW-0963">Cytoplasm</keyword>
<feature type="domain" description="UVR" evidence="16">
    <location>
        <begin position="625"/>
        <end position="660"/>
    </location>
</feature>
<evidence type="ECO:0000256" key="12">
    <source>
        <dbReference type="ARBA" id="ARBA00029504"/>
    </source>
</evidence>
<dbReference type="Pfam" id="PF02151">
    <property type="entry name" value="UVR"/>
    <property type="match status" value="1"/>
</dbReference>
<dbReference type="Pfam" id="PF17757">
    <property type="entry name" value="UvrB_inter"/>
    <property type="match status" value="1"/>
</dbReference>
<dbReference type="InterPro" id="IPR041471">
    <property type="entry name" value="UvrB_inter"/>
</dbReference>
<dbReference type="PANTHER" id="PTHR24029:SF0">
    <property type="entry name" value="UVRABC SYSTEM PROTEIN B"/>
    <property type="match status" value="1"/>
</dbReference>
<proteinExistence type="inferred from homology"/>
<evidence type="ECO:0000259" key="17">
    <source>
        <dbReference type="PROSITE" id="PS51192"/>
    </source>
</evidence>
<keyword evidence="8 13" id="KW-0267">Excision nuclease</keyword>
<evidence type="ECO:0000256" key="11">
    <source>
        <dbReference type="ARBA" id="ARBA00026033"/>
    </source>
</evidence>
<name>M6VLY3_9LEPT</name>
<evidence type="ECO:0000256" key="10">
    <source>
        <dbReference type="ARBA" id="ARBA00023236"/>
    </source>
</evidence>
<evidence type="ECO:0000256" key="9">
    <source>
        <dbReference type="ARBA" id="ARBA00023204"/>
    </source>
</evidence>
<comment type="domain">
    <text evidence="13">The beta-hairpin motif is involved in DNA binding.</text>
</comment>
<dbReference type="Pfam" id="PF04851">
    <property type="entry name" value="ResIII"/>
    <property type="match status" value="1"/>
</dbReference>
<dbReference type="InterPro" id="IPR027417">
    <property type="entry name" value="P-loop_NTPase"/>
</dbReference>
<keyword evidence="5 13" id="KW-0227">DNA damage</keyword>
<dbReference type="GO" id="GO:0005737">
    <property type="term" value="C:cytoplasm"/>
    <property type="evidence" value="ECO:0007669"/>
    <property type="project" value="UniProtKB-SubCell"/>
</dbReference>
<feature type="binding site" evidence="13">
    <location>
        <begin position="39"/>
        <end position="46"/>
    </location>
    <ligand>
        <name>ATP</name>
        <dbReference type="ChEBI" id="CHEBI:30616"/>
    </ligand>
</feature>
<keyword evidence="4 13" id="KW-0547">Nucleotide-binding</keyword>
<organism evidence="19 20">
    <name type="scientific">Leptospira santarosai str. CBC1416</name>
    <dbReference type="NCBI Taxonomy" id="1193059"/>
    <lineage>
        <taxon>Bacteria</taxon>
        <taxon>Pseudomonadati</taxon>
        <taxon>Spirochaetota</taxon>
        <taxon>Spirochaetia</taxon>
        <taxon>Leptospirales</taxon>
        <taxon>Leptospiraceae</taxon>
        <taxon>Leptospira</taxon>
    </lineage>
</organism>
<protein>
    <recommendedName>
        <fullName evidence="12 13">UvrABC system protein B</fullName>
        <shortName evidence="13">Protein UvrB</shortName>
    </recommendedName>
    <alternativeName>
        <fullName evidence="13">Excinuclease ABC subunit B</fullName>
    </alternativeName>
</protein>
<dbReference type="SMART" id="SM00487">
    <property type="entry name" value="DEXDc"/>
    <property type="match status" value="1"/>
</dbReference>
<keyword evidence="7 13" id="KW-0067">ATP-binding</keyword>
<sequence>MASIFKIHSAYEPAGDQIKAIENIANSFQKGENKVTLVGVTGSGKTFTMAQVIRNLGLPTLVLSHNKTLAAQLFREFKEFFPENAVEYFVSYYDYYQPEAYVPSSDTFIEKDSSINEEIDKLRLRATSSLLEREDVVIVSSVSCIYGLGSPEEYTNSVVALKVGDTIERDAVIRKLLHIQYNRNDIDFSRGNFRVRGDSIEIYPAYHTDGIRIEFFGDEIDSISRINPITAQTILKLEKTYIYPAKHFITSGPKVKEAIENIKAELEAQAVFFRKNDKLLEAERIISRTNYDMEMLQEMGYCNGIENYSRHLTGRKAGERPACLIDYFQGEFLLIVDESHVTIPQIGGMFAGDKARKQTLVDFGFRLPSALDNRPLNFDEFETLTPKTLYVSATPADYEIKKSSKVVEQIIRPTGLLDPIVEVRPTKNQIEDLLVEIRKRTDAGERVLVTTLTKKMSEDLADYYEEIGLKVAYLHSEVETLDRVAIIRDLRKGIHDVLIGINLLREGLDIPEVSLVAILDADKEGFLRNYKSLIQTIGRAARNVNGTAILYADKITDSMAKAIDETKRRREIQENHNLKFGITPLTIKKEISDIIEREEKERTSEDLVLEDVEKKFNSKKFPNKEELKDKLREEMMKAAKDLDFERAAILRDKMLSIQTNDPSAETNTKEFSS</sequence>
<keyword evidence="9 13" id="KW-0234">DNA repair</keyword>
<keyword evidence="15" id="KW-0175">Coiled coil</keyword>
<dbReference type="NCBIfam" id="TIGR00631">
    <property type="entry name" value="uvrb"/>
    <property type="match status" value="1"/>
</dbReference>
<dbReference type="CDD" id="cd18790">
    <property type="entry name" value="SF2_C_UvrB"/>
    <property type="match status" value="1"/>
</dbReference>
<dbReference type="HAMAP" id="MF_00204">
    <property type="entry name" value="UvrB"/>
    <property type="match status" value="1"/>
</dbReference>
<dbReference type="GO" id="GO:0005524">
    <property type="term" value="F:ATP binding"/>
    <property type="evidence" value="ECO:0007669"/>
    <property type="project" value="UniProtKB-UniRule"/>
</dbReference>
<evidence type="ECO:0000256" key="6">
    <source>
        <dbReference type="ARBA" id="ARBA00022769"/>
    </source>
</evidence>
<dbReference type="SMART" id="SM00490">
    <property type="entry name" value="HELICc"/>
    <property type="match status" value="1"/>
</dbReference>
<dbReference type="PROSITE" id="PS51192">
    <property type="entry name" value="HELICASE_ATP_BIND_1"/>
    <property type="match status" value="1"/>
</dbReference>
<dbReference type="PANTHER" id="PTHR24029">
    <property type="entry name" value="UVRABC SYSTEM PROTEIN B"/>
    <property type="match status" value="1"/>
</dbReference>
<evidence type="ECO:0000259" key="16">
    <source>
        <dbReference type="PROSITE" id="PS50151"/>
    </source>
</evidence>
<dbReference type="GO" id="GO:0009432">
    <property type="term" value="P:SOS response"/>
    <property type="evidence" value="ECO:0007669"/>
    <property type="project" value="UniProtKB-UniRule"/>
</dbReference>
<evidence type="ECO:0000256" key="8">
    <source>
        <dbReference type="ARBA" id="ARBA00022881"/>
    </source>
</evidence>
<dbReference type="AlphaFoldDB" id="M6VLY3"/>
<accession>M6VLY3</accession>
<dbReference type="GO" id="GO:0009381">
    <property type="term" value="F:excinuclease ABC activity"/>
    <property type="evidence" value="ECO:0007669"/>
    <property type="project" value="UniProtKB-UniRule"/>
</dbReference>
<comment type="subunit">
    <text evidence="11 13 14">Forms a heterotetramer with UvrA during the search for lesions. Interacts with UvrC in an incision complex.</text>
</comment>
<dbReference type="NCBIfam" id="NF003673">
    <property type="entry name" value="PRK05298.1"/>
    <property type="match status" value="1"/>
</dbReference>
<evidence type="ECO:0000256" key="5">
    <source>
        <dbReference type="ARBA" id="ARBA00022763"/>
    </source>
</evidence>
<evidence type="ECO:0000259" key="18">
    <source>
        <dbReference type="PROSITE" id="PS51194"/>
    </source>
</evidence>
<dbReference type="CDD" id="cd17916">
    <property type="entry name" value="DEXHc_UvrB"/>
    <property type="match status" value="1"/>
</dbReference>